<dbReference type="PANTHER" id="PTHR45920">
    <property type="entry name" value="FORMIN HOMOLOGY 2 DOMAIN CONTAINING, ISOFORM I"/>
    <property type="match status" value="1"/>
</dbReference>
<feature type="domain" description="DAD" evidence="3">
    <location>
        <begin position="1289"/>
        <end position="1321"/>
    </location>
</feature>
<dbReference type="GO" id="GO:0030866">
    <property type="term" value="P:cortical actin cytoskeleton organization"/>
    <property type="evidence" value="ECO:0007669"/>
    <property type="project" value="TreeGrafter"/>
</dbReference>
<feature type="compositionally biased region" description="Basic and acidic residues" evidence="2">
    <location>
        <begin position="583"/>
        <end position="595"/>
    </location>
</feature>
<dbReference type="GO" id="GO:0005856">
    <property type="term" value="C:cytoskeleton"/>
    <property type="evidence" value="ECO:0007669"/>
    <property type="project" value="TreeGrafter"/>
</dbReference>
<feature type="region of interest" description="Disordered" evidence="2">
    <location>
        <begin position="632"/>
        <end position="651"/>
    </location>
</feature>
<evidence type="ECO:0000256" key="2">
    <source>
        <dbReference type="SAM" id="MobiDB-lite"/>
    </source>
</evidence>
<name>A0A8C2C2Y9_CYPCA</name>
<dbReference type="Pfam" id="PF24959">
    <property type="entry name" value="FH3_FHOD1-3"/>
    <property type="match status" value="1"/>
</dbReference>
<dbReference type="InterPro" id="IPR016024">
    <property type="entry name" value="ARM-type_fold"/>
</dbReference>
<feature type="region of interest" description="Disordered" evidence="2">
    <location>
        <begin position="705"/>
        <end position="735"/>
    </location>
</feature>
<feature type="region of interest" description="Disordered" evidence="2">
    <location>
        <begin position="1301"/>
        <end position="1352"/>
    </location>
</feature>
<feature type="compositionally biased region" description="Basic residues" evidence="2">
    <location>
        <begin position="353"/>
        <end position="362"/>
    </location>
</feature>
<protein>
    <submittedName>
        <fullName evidence="6">Formin homology 2 domain containing 3b</fullName>
    </submittedName>
</protein>
<accession>A0A8C2C2Y9</accession>
<reference evidence="6" key="1">
    <citation type="submission" date="2025-08" db="UniProtKB">
        <authorList>
            <consortium name="Ensembl"/>
        </authorList>
    </citation>
    <scope>IDENTIFICATION</scope>
</reference>
<dbReference type="InterPro" id="IPR041387">
    <property type="entry name" value="FHOD1_GBD_N"/>
</dbReference>
<feature type="compositionally biased region" description="Basic and acidic residues" evidence="2">
    <location>
        <begin position="556"/>
        <end position="570"/>
    </location>
</feature>
<dbReference type="SMART" id="SM00498">
    <property type="entry name" value="FH2"/>
    <property type="match status" value="1"/>
</dbReference>
<evidence type="ECO:0000259" key="3">
    <source>
        <dbReference type="PROSITE" id="PS51231"/>
    </source>
</evidence>
<dbReference type="InterPro" id="IPR014767">
    <property type="entry name" value="DAD_dom"/>
</dbReference>
<dbReference type="GO" id="GO:0045214">
    <property type="term" value="P:sarcomere organization"/>
    <property type="evidence" value="ECO:0007669"/>
    <property type="project" value="TreeGrafter"/>
</dbReference>
<dbReference type="InterPro" id="IPR011989">
    <property type="entry name" value="ARM-like"/>
</dbReference>
<dbReference type="InterPro" id="IPR014768">
    <property type="entry name" value="GBD/FH3_dom"/>
</dbReference>
<feature type="compositionally biased region" description="Acidic residues" evidence="2">
    <location>
        <begin position="525"/>
        <end position="536"/>
    </location>
</feature>
<evidence type="ECO:0000259" key="5">
    <source>
        <dbReference type="PROSITE" id="PS51444"/>
    </source>
</evidence>
<dbReference type="GO" id="GO:0055003">
    <property type="term" value="P:cardiac myofibril assembly"/>
    <property type="evidence" value="ECO:0007669"/>
    <property type="project" value="TreeGrafter"/>
</dbReference>
<dbReference type="InterPro" id="IPR015425">
    <property type="entry name" value="FH2_Formin"/>
</dbReference>
<feature type="domain" description="FH2" evidence="5">
    <location>
        <begin position="831"/>
        <end position="1207"/>
    </location>
</feature>
<dbReference type="PANTHER" id="PTHR45920:SF3">
    <property type="entry name" value="FH1_FH2 DOMAIN-CONTAINING PROTEIN 3"/>
    <property type="match status" value="1"/>
</dbReference>
<evidence type="ECO:0000313" key="6">
    <source>
        <dbReference type="Ensembl" id="ENSCCRP00020006253.1"/>
    </source>
</evidence>
<dbReference type="GO" id="GO:0005737">
    <property type="term" value="C:cytoplasm"/>
    <property type="evidence" value="ECO:0007669"/>
    <property type="project" value="TreeGrafter"/>
</dbReference>
<feature type="compositionally biased region" description="Polar residues" evidence="2">
    <location>
        <begin position="364"/>
        <end position="382"/>
    </location>
</feature>
<feature type="region of interest" description="Disordered" evidence="2">
    <location>
        <begin position="516"/>
        <end position="611"/>
    </location>
</feature>
<dbReference type="InterPro" id="IPR056771">
    <property type="entry name" value="FH3_FHOD1-3-like"/>
</dbReference>
<dbReference type="FunFam" id="1.25.10.10:FF:000056">
    <property type="entry name" value="FH1/FH2 domain-containing protein 3 isoform X1"/>
    <property type="match status" value="1"/>
</dbReference>
<evidence type="ECO:0000259" key="4">
    <source>
        <dbReference type="PROSITE" id="PS51232"/>
    </source>
</evidence>
<dbReference type="Ensembl" id="ENSCCRT00020007067.1">
    <property type="protein sequence ID" value="ENSCCRP00020006253.1"/>
    <property type="gene ID" value="ENSCCRG00020003506.1"/>
</dbReference>
<feature type="compositionally biased region" description="Polar residues" evidence="2">
    <location>
        <begin position="599"/>
        <end position="608"/>
    </location>
</feature>
<dbReference type="Gene3D" id="1.20.58.2220">
    <property type="entry name" value="Formin, FH2 domain"/>
    <property type="match status" value="2"/>
</dbReference>
<proteinExistence type="predicted"/>
<dbReference type="Gene3D" id="1.25.10.10">
    <property type="entry name" value="Leucine-rich Repeat Variant"/>
    <property type="match status" value="1"/>
</dbReference>
<dbReference type="PROSITE" id="PS51444">
    <property type="entry name" value="FH2"/>
    <property type="match status" value="1"/>
</dbReference>
<keyword evidence="1" id="KW-0009">Actin-binding</keyword>
<dbReference type="Pfam" id="PF18382">
    <property type="entry name" value="Formin_GBD_N"/>
    <property type="match status" value="1"/>
</dbReference>
<feature type="region of interest" description="Disordered" evidence="2">
    <location>
        <begin position="319"/>
        <end position="385"/>
    </location>
</feature>
<sequence>MATFACRVQFLDDTDPFNSTNFPEPTRPPHFTFREDIPLINQIAGVHRLLKAPHKLDDCALQLSHNGSYLDLESTLAEQREELEAVQDDTRKKHSIILRTQLSVRVHACIEKLYNSTGRELRRALFSLKQIFQDDKDLVHEFVMAEGLTCLIKVGAEADQNYQNYILRALGQIMLYVDGMNGLIRHNETVQWLYTLVGSKFRLVVKTALKLLLVFVEYTETNAPLLIQAINTVDTKQDCKPWSNAMEILDEKDGMDTELLVYAMTLINKTLAGLPDQDTFYDVVDSLEEQGMEALAQRHINRKGTDLDLVEQFNIYESTLRHEDGDDETQPPPSGHKSRRRASVGATPERRGLERRRSRRHSLQNGKGHTSAPSSPCHSHTPNILPLNGQRIDDIRIIGNDSVFLTQNLFQLRVGREILPDSVCLSVHPSIHPSVRPSVHPSLYSICLSSMHPSMHPSILCGVSALGGLLTSSYRQHQESLNAERERRRLEREERLQRIEREERNRFNRDYVDKREEVKQKEAEGNFEEETNEMGTEECVREQMLERDVEESAVLSEKERQNEELNEKDNCSASSISSASSTLEREEREEKHVSDSDSGENNTYTTDVNDPCNKVLNSKRFMLDMLYAQNKKAEEDEKEKENEKECSGQDSSVTSLACRISTLEARRQACDDNMKKLEVEHLDNQGNVRAVAEKFGDLVKGLVSPHEVEHSGKEKQQAQGKPLPAPSPTPPKKESDHIWDQLMATPRELRIKELDFTDLGEEDDVDILDVGNVIGSSDVTPPPPPPPCLPGLPPPPPLFGCPPPPPIPVPPPHLGSPQLSRGEPLLFQKKKKTIRLFWNEVRPIDWQYSNHKRCRESLWSKLDPVKLDTAKLENLFETKSKELPVTKKTAADGKRQEIIVLDSKRSNTINIGLTVLPPPRTIKTAILNFDEYALSKEGIEKILTMIPTEEETQKIQEAQLANPDTPLGSAEQFLLILSSISELSARLQLWAFKMDYDALEKVGLIQLFLTSPFTILSALVGCGPKLGWQAKGFELSYLEKVPEVKDTVHKQSLLHHVCSLVVEKFPESSDLYSEIGAITRSAKVDFDQLQENLCQMERRCKASWDHLKVIAKHEIKPALKQRMSDFLKDCAERIIILKIVHRRIINRFHSFLLFLGHPPYAIREVSIHRFSKILSEFALEYRTTRERVLQQKQKRANHRERNKTRGKMITESGKFAGTPLEGQESQPQGLGYTEDVAEHEQMTAVLRTSLQGGDSPSSVLPGLRTRTRATRGHTALLSAANEDTSNCTNDTADEIMERIVKSATQVPSQRTQPRERRRSRANRKSLRRTLKNGLTPEEAQALGLASSSEMQV</sequence>
<organism evidence="6 7">
    <name type="scientific">Cyprinus carpio</name>
    <name type="common">Common carp</name>
    <dbReference type="NCBI Taxonomy" id="7962"/>
    <lineage>
        <taxon>Eukaryota</taxon>
        <taxon>Metazoa</taxon>
        <taxon>Chordata</taxon>
        <taxon>Craniata</taxon>
        <taxon>Vertebrata</taxon>
        <taxon>Euteleostomi</taxon>
        <taxon>Actinopterygii</taxon>
        <taxon>Neopterygii</taxon>
        <taxon>Teleostei</taxon>
        <taxon>Ostariophysi</taxon>
        <taxon>Cypriniformes</taxon>
        <taxon>Cyprinidae</taxon>
        <taxon>Cyprininae</taxon>
        <taxon>Cyprinus</taxon>
    </lineage>
</organism>
<evidence type="ECO:0000256" key="1">
    <source>
        <dbReference type="ARBA" id="ARBA00023203"/>
    </source>
</evidence>
<dbReference type="GO" id="GO:0051015">
    <property type="term" value="F:actin filament binding"/>
    <property type="evidence" value="ECO:0007669"/>
    <property type="project" value="TreeGrafter"/>
</dbReference>
<feature type="compositionally biased region" description="Basic and acidic residues" evidence="2">
    <location>
        <begin position="706"/>
        <end position="716"/>
    </location>
</feature>
<dbReference type="PROSITE" id="PS51231">
    <property type="entry name" value="DAD"/>
    <property type="match status" value="1"/>
</dbReference>
<dbReference type="Proteomes" id="UP000694701">
    <property type="component" value="Unplaced"/>
</dbReference>
<dbReference type="SUPFAM" id="SSF48371">
    <property type="entry name" value="ARM repeat"/>
    <property type="match status" value="1"/>
</dbReference>
<feature type="compositionally biased region" description="Low complexity" evidence="2">
    <location>
        <begin position="572"/>
        <end position="581"/>
    </location>
</feature>
<dbReference type="InterPro" id="IPR042201">
    <property type="entry name" value="FH2_Formin_sf"/>
</dbReference>
<dbReference type="SUPFAM" id="SSF101447">
    <property type="entry name" value="Formin homology 2 domain (FH2 domain)"/>
    <property type="match status" value="1"/>
</dbReference>
<feature type="compositionally biased region" description="Basic and acidic residues" evidence="2">
    <location>
        <begin position="632"/>
        <end position="647"/>
    </location>
</feature>
<dbReference type="PROSITE" id="PS51232">
    <property type="entry name" value="GBD_FH3"/>
    <property type="match status" value="1"/>
</dbReference>
<evidence type="ECO:0000313" key="7">
    <source>
        <dbReference type="Proteomes" id="UP000694701"/>
    </source>
</evidence>
<feature type="compositionally biased region" description="Basic and acidic residues" evidence="2">
    <location>
        <begin position="538"/>
        <end position="547"/>
    </location>
</feature>
<feature type="domain" description="GBD/FH3" evidence="4">
    <location>
        <begin position="18"/>
        <end position="420"/>
    </location>
</feature>
<dbReference type="Pfam" id="PF02181">
    <property type="entry name" value="FH2"/>
    <property type="match status" value="2"/>
</dbReference>
<feature type="compositionally biased region" description="Basic residues" evidence="2">
    <location>
        <begin position="1315"/>
        <end position="1330"/>
    </location>
</feature>